<name>A0A135TJW3_9PEZI</name>
<keyword evidence="3" id="KW-1185">Reference proteome</keyword>
<proteinExistence type="predicted"/>
<gene>
    <name evidence="2" type="ORF">CSIM01_13877</name>
</gene>
<feature type="compositionally biased region" description="Acidic residues" evidence="1">
    <location>
        <begin position="81"/>
        <end position="92"/>
    </location>
</feature>
<feature type="region of interest" description="Disordered" evidence="1">
    <location>
        <begin position="1"/>
        <end position="24"/>
    </location>
</feature>
<reference evidence="2 3" key="1">
    <citation type="submission" date="2014-02" db="EMBL/GenBank/DDBJ databases">
        <title>The genome sequence of Colletotrichum simmondsii CBS122122.</title>
        <authorList>
            <person name="Baroncelli R."/>
            <person name="Thon M.R."/>
        </authorList>
    </citation>
    <scope>NUCLEOTIDE SEQUENCE [LARGE SCALE GENOMIC DNA]</scope>
    <source>
        <strain evidence="2 3">CBS122122</strain>
    </source>
</reference>
<sequence>MNFTIAKPSSAKKSSAKKPTGGVSVEVSPFKRQNAVWVAACKDICAEMAAKGLTEKQAATLLQQALHGAFDRFEEKQQQESDFESDDCDTDPGQELTSRASPLANKGKKTGGATPLDDFVVEFPESGSALKRKASGLLKRHTPNKMAKN</sequence>
<feature type="compositionally biased region" description="Low complexity" evidence="1">
    <location>
        <begin position="1"/>
        <end position="19"/>
    </location>
</feature>
<dbReference type="Proteomes" id="UP000070328">
    <property type="component" value="Unassembled WGS sequence"/>
</dbReference>
<feature type="region of interest" description="Disordered" evidence="1">
    <location>
        <begin position="73"/>
        <end position="118"/>
    </location>
</feature>
<comment type="caution">
    <text evidence="2">The sequence shown here is derived from an EMBL/GenBank/DDBJ whole genome shotgun (WGS) entry which is preliminary data.</text>
</comment>
<evidence type="ECO:0000313" key="3">
    <source>
        <dbReference type="Proteomes" id="UP000070328"/>
    </source>
</evidence>
<organism evidence="2 3">
    <name type="scientific">Colletotrichum simmondsii</name>
    <dbReference type="NCBI Taxonomy" id="703756"/>
    <lineage>
        <taxon>Eukaryota</taxon>
        <taxon>Fungi</taxon>
        <taxon>Dikarya</taxon>
        <taxon>Ascomycota</taxon>
        <taxon>Pezizomycotina</taxon>
        <taxon>Sordariomycetes</taxon>
        <taxon>Hypocreomycetidae</taxon>
        <taxon>Glomerellales</taxon>
        <taxon>Glomerellaceae</taxon>
        <taxon>Colletotrichum</taxon>
        <taxon>Colletotrichum acutatum species complex</taxon>
    </lineage>
</organism>
<protein>
    <submittedName>
        <fullName evidence="2">Uncharacterized protein</fullName>
    </submittedName>
</protein>
<dbReference type="AlphaFoldDB" id="A0A135TJW3"/>
<evidence type="ECO:0000313" key="2">
    <source>
        <dbReference type="EMBL" id="KXH48398.1"/>
    </source>
</evidence>
<dbReference type="EMBL" id="JFBX01000133">
    <property type="protein sequence ID" value="KXH48398.1"/>
    <property type="molecule type" value="Genomic_DNA"/>
</dbReference>
<accession>A0A135TJW3</accession>
<evidence type="ECO:0000256" key="1">
    <source>
        <dbReference type="SAM" id="MobiDB-lite"/>
    </source>
</evidence>